<evidence type="ECO:0000256" key="7">
    <source>
        <dbReference type="ARBA" id="ARBA00022840"/>
    </source>
</evidence>
<dbReference type="GO" id="GO:0016114">
    <property type="term" value="P:terpenoid biosynthetic process"/>
    <property type="evidence" value="ECO:0007669"/>
    <property type="project" value="UniProtKB-UniRule"/>
</dbReference>
<feature type="active site" evidence="9">
    <location>
        <position position="11"/>
    </location>
</feature>
<dbReference type="InterPro" id="IPR020568">
    <property type="entry name" value="Ribosomal_Su5_D2-typ_SF"/>
</dbReference>
<keyword evidence="13" id="KW-1185">Reference proteome</keyword>
<evidence type="ECO:0000256" key="3">
    <source>
        <dbReference type="ARBA" id="ARBA00017473"/>
    </source>
</evidence>
<keyword evidence="7 9" id="KW-0067">ATP-binding</keyword>
<comment type="function">
    <text evidence="9">Catalyzes the phosphorylation of the position 2 hydroxy group of 4-diphosphocytidyl-2C-methyl-D-erythritol.</text>
</comment>
<sequence>MHEINLKAPAKINIALDITGLYDDGYHQVEMIMQTVSLYDKVIIRQQESGIQLAASAEELPTDQGNIAYRAAEMILNEADLNVGVDIYIEKKIPIAAGLAGGSTDAAAVLKGINSLYNLKFDFTRLSLIAAKLGSDVPFCLNGGTAYAYERGDKLKQLPDIRKTHFLIVTPPVPVSTAEVYQKYDFLKPDINVPVNKLLTIIQGQQQIKWNEGWANVLEGVTTHFLDDILEIKGIMMEMGVVFTMMSGSGPTVFGIVKDSKQAEHIVENWPRKGDFITNVSGLKAGVC</sequence>
<dbReference type="UniPathway" id="UPA00056">
    <property type="reaction ID" value="UER00094"/>
</dbReference>
<evidence type="ECO:0000256" key="8">
    <source>
        <dbReference type="ARBA" id="ARBA00032554"/>
    </source>
</evidence>
<dbReference type="EMBL" id="CP046640">
    <property type="protein sequence ID" value="QTL99444.1"/>
    <property type="molecule type" value="Genomic_DNA"/>
</dbReference>
<keyword evidence="5 9" id="KW-0547">Nucleotide-binding</keyword>
<comment type="catalytic activity">
    <reaction evidence="9">
        <text>4-CDP-2-C-methyl-D-erythritol + ATP = 4-CDP-2-C-methyl-D-erythritol 2-phosphate + ADP + H(+)</text>
        <dbReference type="Rhea" id="RHEA:18437"/>
        <dbReference type="ChEBI" id="CHEBI:15378"/>
        <dbReference type="ChEBI" id="CHEBI:30616"/>
        <dbReference type="ChEBI" id="CHEBI:57823"/>
        <dbReference type="ChEBI" id="CHEBI:57919"/>
        <dbReference type="ChEBI" id="CHEBI:456216"/>
        <dbReference type="EC" id="2.7.1.148"/>
    </reaction>
</comment>
<dbReference type="GO" id="GO:0005524">
    <property type="term" value="F:ATP binding"/>
    <property type="evidence" value="ECO:0007669"/>
    <property type="project" value="UniProtKB-UniRule"/>
</dbReference>
<evidence type="ECO:0000256" key="4">
    <source>
        <dbReference type="ARBA" id="ARBA00022679"/>
    </source>
</evidence>
<evidence type="ECO:0000256" key="1">
    <source>
        <dbReference type="ARBA" id="ARBA00009684"/>
    </source>
</evidence>
<evidence type="ECO:0000313" key="13">
    <source>
        <dbReference type="Proteomes" id="UP000665020"/>
    </source>
</evidence>
<proteinExistence type="inferred from homology"/>
<evidence type="ECO:0000256" key="9">
    <source>
        <dbReference type="HAMAP-Rule" id="MF_00061"/>
    </source>
</evidence>
<dbReference type="Pfam" id="PF08544">
    <property type="entry name" value="GHMP_kinases_C"/>
    <property type="match status" value="1"/>
</dbReference>
<dbReference type="GO" id="GO:0019288">
    <property type="term" value="P:isopentenyl diphosphate biosynthetic process, methylerythritol 4-phosphate pathway"/>
    <property type="evidence" value="ECO:0007669"/>
    <property type="project" value="UniProtKB-UniRule"/>
</dbReference>
<dbReference type="GO" id="GO:0050515">
    <property type="term" value="F:4-(cytidine 5'-diphospho)-2-C-methyl-D-erythritol kinase activity"/>
    <property type="evidence" value="ECO:0007669"/>
    <property type="project" value="UniProtKB-UniRule"/>
</dbReference>
<evidence type="ECO:0000259" key="10">
    <source>
        <dbReference type="Pfam" id="PF00288"/>
    </source>
</evidence>
<dbReference type="InterPro" id="IPR036554">
    <property type="entry name" value="GHMP_kinase_C_sf"/>
</dbReference>
<feature type="domain" description="GHMP kinase N-terminal" evidence="10">
    <location>
        <begin position="66"/>
        <end position="144"/>
    </location>
</feature>
<gene>
    <name evidence="9" type="primary">ispE</name>
    <name evidence="12" type="ORF">GM661_16580</name>
</gene>
<dbReference type="PANTHER" id="PTHR43527">
    <property type="entry name" value="4-DIPHOSPHOCYTIDYL-2-C-METHYL-D-ERYTHRITOL KINASE, CHLOROPLASTIC"/>
    <property type="match status" value="1"/>
</dbReference>
<accession>A0A8A7KN02</accession>
<dbReference type="NCBIfam" id="TIGR00154">
    <property type="entry name" value="ispE"/>
    <property type="match status" value="1"/>
</dbReference>
<keyword evidence="9" id="KW-0414">Isoprene biosynthesis</keyword>
<dbReference type="AlphaFoldDB" id="A0A8A7KN02"/>
<protein>
    <recommendedName>
        <fullName evidence="3 9">4-diphosphocytidyl-2-C-methyl-D-erythritol kinase</fullName>
        <shortName evidence="9">CMK</shortName>
        <ecNumber evidence="2 9">2.7.1.148</ecNumber>
    </recommendedName>
    <alternativeName>
        <fullName evidence="8 9">4-(cytidine-5'-diphospho)-2-C-methyl-D-erythritol kinase</fullName>
    </alternativeName>
</protein>
<dbReference type="PIRSF" id="PIRSF010376">
    <property type="entry name" value="IspE"/>
    <property type="match status" value="1"/>
</dbReference>
<dbReference type="Proteomes" id="UP000665020">
    <property type="component" value="Chromosome"/>
</dbReference>
<dbReference type="SUPFAM" id="SSF54211">
    <property type="entry name" value="Ribosomal protein S5 domain 2-like"/>
    <property type="match status" value="1"/>
</dbReference>
<comment type="similarity">
    <text evidence="1 9">Belongs to the GHMP kinase family. IspE subfamily.</text>
</comment>
<dbReference type="KEGG" id="ifn:GM661_16580"/>
<dbReference type="Gene3D" id="3.30.230.10">
    <property type="match status" value="1"/>
</dbReference>
<dbReference type="EC" id="2.7.1.148" evidence="2 9"/>
<feature type="domain" description="GHMP kinase C-terminal" evidence="11">
    <location>
        <begin position="221"/>
        <end position="274"/>
    </location>
</feature>
<dbReference type="Gene3D" id="3.30.70.890">
    <property type="entry name" value="GHMP kinase, C-terminal domain"/>
    <property type="match status" value="1"/>
</dbReference>
<evidence type="ECO:0000256" key="5">
    <source>
        <dbReference type="ARBA" id="ARBA00022741"/>
    </source>
</evidence>
<dbReference type="HAMAP" id="MF_00061">
    <property type="entry name" value="IspE"/>
    <property type="match status" value="1"/>
</dbReference>
<dbReference type="InterPro" id="IPR004424">
    <property type="entry name" value="IspE"/>
</dbReference>
<dbReference type="InterPro" id="IPR006204">
    <property type="entry name" value="GHMP_kinase_N_dom"/>
</dbReference>
<dbReference type="Pfam" id="PF00288">
    <property type="entry name" value="GHMP_kinases_N"/>
    <property type="match status" value="1"/>
</dbReference>
<feature type="active site" evidence="9">
    <location>
        <position position="136"/>
    </location>
</feature>
<dbReference type="RefSeq" id="WP_230867788.1">
    <property type="nucleotide sequence ID" value="NZ_CP046640.1"/>
</dbReference>
<reference evidence="12" key="1">
    <citation type="submission" date="2019-12" db="EMBL/GenBank/DDBJ databases">
        <authorList>
            <person name="zhang j."/>
            <person name="sun C.M."/>
        </authorList>
    </citation>
    <scope>NUCLEOTIDE SEQUENCE</scope>
    <source>
        <strain evidence="12">NS-1</strain>
    </source>
</reference>
<dbReference type="PANTHER" id="PTHR43527:SF2">
    <property type="entry name" value="4-DIPHOSPHOCYTIDYL-2-C-METHYL-D-ERYTHRITOL KINASE, CHLOROPLASTIC"/>
    <property type="match status" value="1"/>
</dbReference>
<evidence type="ECO:0000256" key="2">
    <source>
        <dbReference type="ARBA" id="ARBA00012052"/>
    </source>
</evidence>
<comment type="pathway">
    <text evidence="9">Isoprenoid biosynthesis; isopentenyl diphosphate biosynthesis via DXP pathway; isopentenyl diphosphate from 1-deoxy-D-xylulose 5-phosphate: step 3/6.</text>
</comment>
<evidence type="ECO:0000256" key="6">
    <source>
        <dbReference type="ARBA" id="ARBA00022777"/>
    </source>
</evidence>
<name>A0A8A7KN02_9FIRM</name>
<feature type="binding site" evidence="9">
    <location>
        <begin position="94"/>
        <end position="104"/>
    </location>
    <ligand>
        <name>ATP</name>
        <dbReference type="ChEBI" id="CHEBI:30616"/>
    </ligand>
</feature>
<dbReference type="InterPro" id="IPR013750">
    <property type="entry name" value="GHMP_kinase_C_dom"/>
</dbReference>
<evidence type="ECO:0000313" key="12">
    <source>
        <dbReference type="EMBL" id="QTL99444.1"/>
    </source>
</evidence>
<dbReference type="InterPro" id="IPR014721">
    <property type="entry name" value="Ribsml_uS5_D2-typ_fold_subgr"/>
</dbReference>
<keyword evidence="4 9" id="KW-0808">Transferase</keyword>
<dbReference type="SUPFAM" id="SSF55060">
    <property type="entry name" value="GHMP Kinase, C-terminal domain"/>
    <property type="match status" value="1"/>
</dbReference>
<keyword evidence="6 9" id="KW-0418">Kinase</keyword>
<evidence type="ECO:0000259" key="11">
    <source>
        <dbReference type="Pfam" id="PF08544"/>
    </source>
</evidence>
<organism evidence="12 13">
    <name type="scientific">Iocasia fonsfrigidae</name>
    <dbReference type="NCBI Taxonomy" id="2682810"/>
    <lineage>
        <taxon>Bacteria</taxon>
        <taxon>Bacillati</taxon>
        <taxon>Bacillota</taxon>
        <taxon>Clostridia</taxon>
        <taxon>Halanaerobiales</taxon>
        <taxon>Halanaerobiaceae</taxon>
        <taxon>Iocasia</taxon>
    </lineage>
</organism>